<accession>A0ABR5SC59</accession>
<keyword evidence="2" id="KW-1185">Reference proteome</keyword>
<protein>
    <recommendedName>
        <fullName evidence="3">Tetratricopeptide repeat protein</fullName>
    </recommendedName>
</protein>
<dbReference type="EMBL" id="LNQR01000106">
    <property type="protein sequence ID" value="KWT79394.1"/>
    <property type="molecule type" value="Genomic_DNA"/>
</dbReference>
<evidence type="ECO:0000313" key="1">
    <source>
        <dbReference type="EMBL" id="KWT79394.1"/>
    </source>
</evidence>
<gene>
    <name evidence="1" type="ORF">ASN18_2752</name>
</gene>
<name>A0ABR5SC59_9BACT</name>
<evidence type="ECO:0000313" key="2">
    <source>
        <dbReference type="Proteomes" id="UP000060487"/>
    </source>
</evidence>
<sequence>MNSYNTALPLYKQIGAILGQANCIRSLGLCFIRDNSTDAGIAGIKAGISEVFRAIKLYEQIRDNYSIGAAYKQLGHELEGKAGFQEEALEYKKKGQEILDSIERALP</sequence>
<dbReference type="Gene3D" id="1.25.40.10">
    <property type="entry name" value="Tetratricopeptide repeat domain"/>
    <property type="match status" value="1"/>
</dbReference>
<organism evidence="1 2">
    <name type="scientific">Candidatus Magnetominusculus xianensis</name>
    <dbReference type="NCBI Taxonomy" id="1748249"/>
    <lineage>
        <taxon>Bacteria</taxon>
        <taxon>Pseudomonadati</taxon>
        <taxon>Nitrospirota</taxon>
        <taxon>Nitrospiria</taxon>
        <taxon>Nitrospirales</taxon>
        <taxon>Nitrospiraceae</taxon>
        <taxon>Candidatus Magnetominusculus</taxon>
    </lineage>
</organism>
<evidence type="ECO:0008006" key="3">
    <source>
        <dbReference type="Google" id="ProtNLM"/>
    </source>
</evidence>
<reference evidence="1 2" key="1">
    <citation type="submission" date="2015-11" db="EMBL/GenBank/DDBJ databases">
        <authorList>
            <person name="Lin W."/>
        </authorList>
    </citation>
    <scope>NUCLEOTIDE SEQUENCE [LARGE SCALE GENOMIC DNA]</scope>
    <source>
        <strain evidence="1 2">HCH-1</strain>
    </source>
</reference>
<dbReference type="Proteomes" id="UP000060487">
    <property type="component" value="Unassembled WGS sequence"/>
</dbReference>
<dbReference type="InterPro" id="IPR011990">
    <property type="entry name" value="TPR-like_helical_dom_sf"/>
</dbReference>
<proteinExistence type="predicted"/>
<comment type="caution">
    <text evidence="1">The sequence shown here is derived from an EMBL/GenBank/DDBJ whole genome shotgun (WGS) entry which is preliminary data.</text>
</comment>